<dbReference type="CDD" id="cd01027">
    <property type="entry name" value="TOPRIM_RNase_M5_like"/>
    <property type="match status" value="1"/>
</dbReference>
<evidence type="ECO:0000313" key="2">
    <source>
        <dbReference type="EMBL" id="TDM03720.1"/>
    </source>
</evidence>
<proteinExistence type="predicted"/>
<dbReference type="PANTHER" id="PTHR39156">
    <property type="entry name" value="RIBONUCLEASE M5"/>
    <property type="match status" value="1"/>
</dbReference>
<dbReference type="Proteomes" id="UP000295280">
    <property type="component" value="Unassembled WGS sequence"/>
</dbReference>
<dbReference type="Pfam" id="PF01751">
    <property type="entry name" value="Toprim"/>
    <property type="match status" value="1"/>
</dbReference>
<evidence type="ECO:0000259" key="1">
    <source>
        <dbReference type="PROSITE" id="PS50880"/>
    </source>
</evidence>
<gene>
    <name evidence="2" type="ORF">ERX40_00720</name>
</gene>
<protein>
    <submittedName>
        <fullName evidence="2">Topiosmerase</fullName>
    </submittedName>
</protein>
<comment type="caution">
    <text evidence="2">The sequence shown here is derived from an EMBL/GenBank/DDBJ whole genome shotgun (WGS) entry which is preliminary data.</text>
</comment>
<organism evidence="2 3">
    <name type="scientific">Macrococcus carouselicus</name>
    <dbReference type="NCBI Taxonomy" id="69969"/>
    <lineage>
        <taxon>Bacteria</taxon>
        <taxon>Bacillati</taxon>
        <taxon>Bacillota</taxon>
        <taxon>Bacilli</taxon>
        <taxon>Bacillales</taxon>
        <taxon>Staphylococcaceae</taxon>
        <taxon>Macrococcus</taxon>
    </lineage>
</organism>
<dbReference type="AlphaFoldDB" id="A0A9Q8CMY3"/>
<dbReference type="EMBL" id="SCWD01000001">
    <property type="protein sequence ID" value="TDM03720.1"/>
    <property type="molecule type" value="Genomic_DNA"/>
</dbReference>
<name>A0A9Q8CMY3_9STAP</name>
<dbReference type="PROSITE" id="PS50880">
    <property type="entry name" value="TOPRIM"/>
    <property type="match status" value="1"/>
</dbReference>
<dbReference type="PANTHER" id="PTHR39156:SF2">
    <property type="entry name" value="DNA PRIMASE (BACTERIAL TYPE) AND SMALL PRIMASE-LIKE PROTEINS"/>
    <property type="match status" value="1"/>
</dbReference>
<dbReference type="RefSeq" id="WP_133417567.1">
    <property type="nucleotide sequence ID" value="NZ_SCWD01000001.1"/>
</dbReference>
<accession>A0A9Q8CMY3</accession>
<dbReference type="InterPro" id="IPR006171">
    <property type="entry name" value="TOPRIM_dom"/>
</dbReference>
<dbReference type="SUPFAM" id="SSF110455">
    <property type="entry name" value="Toprim domain"/>
    <property type="match status" value="1"/>
</dbReference>
<dbReference type="GO" id="GO:0006364">
    <property type="term" value="P:rRNA processing"/>
    <property type="evidence" value="ECO:0007669"/>
    <property type="project" value="TreeGrafter"/>
</dbReference>
<dbReference type="SMART" id="SM00493">
    <property type="entry name" value="TOPRIM"/>
    <property type="match status" value="1"/>
</dbReference>
<reference evidence="2 3" key="1">
    <citation type="submission" date="2019-01" db="EMBL/GenBank/DDBJ databases">
        <title>Draft genome sequences of the type strains of six Macrococcus species.</title>
        <authorList>
            <person name="Mazhar S."/>
            <person name="Altermann E."/>
            <person name="Hill C."/>
            <person name="Mcauliffe O."/>
        </authorList>
    </citation>
    <scope>NUCLEOTIDE SEQUENCE [LARGE SCALE GENOMIC DNA]</scope>
    <source>
        <strain evidence="2 3">ATCC 51828</strain>
    </source>
</reference>
<dbReference type="GO" id="GO:0043822">
    <property type="term" value="F:ribonuclease M5 activity"/>
    <property type="evidence" value="ECO:0007669"/>
    <property type="project" value="TreeGrafter"/>
</dbReference>
<dbReference type="OrthoDB" id="2417742at2"/>
<dbReference type="InterPro" id="IPR034141">
    <property type="entry name" value="TOPRIM_RNase_M5-like"/>
</dbReference>
<keyword evidence="3" id="KW-1185">Reference proteome</keyword>
<evidence type="ECO:0000313" key="3">
    <source>
        <dbReference type="Proteomes" id="UP000295280"/>
    </source>
</evidence>
<feature type="domain" description="Toprim" evidence="1">
    <location>
        <begin position="5"/>
        <end position="89"/>
    </location>
</feature>
<dbReference type="Gene3D" id="3.40.1360.10">
    <property type="match status" value="1"/>
</dbReference>
<sequence>MSVISKVIVVEGKSDKMKLQQVLSEPVHIICTNGTMGIGKMDALLDELAGHTVYVMTDADKAGKKIRSWFKRHLSESKHIYIDPTYGEVGRCPVDYLAKKLNKHEFEVKGLDNEDEHQKVFAFSPVW</sequence>